<comment type="caution">
    <text evidence="2">The sequence shown here is derived from an EMBL/GenBank/DDBJ whole genome shotgun (WGS) entry which is preliminary data.</text>
</comment>
<proteinExistence type="predicted"/>
<organism evidence="2 3">
    <name type="scientific">Lucilia cuprina</name>
    <name type="common">Green bottle fly</name>
    <name type="synonym">Australian sheep blowfly</name>
    <dbReference type="NCBI Taxonomy" id="7375"/>
    <lineage>
        <taxon>Eukaryota</taxon>
        <taxon>Metazoa</taxon>
        <taxon>Ecdysozoa</taxon>
        <taxon>Arthropoda</taxon>
        <taxon>Hexapoda</taxon>
        <taxon>Insecta</taxon>
        <taxon>Pterygota</taxon>
        <taxon>Neoptera</taxon>
        <taxon>Endopterygota</taxon>
        <taxon>Diptera</taxon>
        <taxon>Brachycera</taxon>
        <taxon>Muscomorpha</taxon>
        <taxon>Oestroidea</taxon>
        <taxon>Calliphoridae</taxon>
        <taxon>Luciliinae</taxon>
        <taxon>Lucilia</taxon>
    </lineage>
</organism>
<accession>A0A0L0C4H0</accession>
<protein>
    <submittedName>
        <fullName evidence="2">Uncharacterized protein</fullName>
    </submittedName>
</protein>
<dbReference type="AlphaFoldDB" id="A0A0L0C4H0"/>
<feature type="chain" id="PRO_5005535781" evidence="1">
    <location>
        <begin position="24"/>
        <end position="330"/>
    </location>
</feature>
<name>A0A0L0C4H0_LUCCU</name>
<sequence>MGNRPTFDLVILGVTLISSVLLAETVVLTTTGCEDDEFNEVVPVIDFDSVAVGNESDLITVGPLLVVEEDPFIVLPVKLSFVCFVLTVLFSISAPAALAAVVEAFVNAPVTDELATDIEFKPFADPLKVEYDNDVGCSVEDGVGVVFVDVVVVVISLKVEPAIDTIGVSGIMAAANEETATATTAAAALGGVVTGKWLLALTTAAKALTVNCVEVEYDSGANDEKDDNGNDGDDDIDEYDVAVVVVLLLVLPRTATAATTKVSAAAAVTQSVSREETPLENISSNCQCILRNITEHCQKKYNPDPVIYIYITQPSNWSTTYACPEISWAG</sequence>
<feature type="signal peptide" evidence="1">
    <location>
        <begin position="1"/>
        <end position="23"/>
    </location>
</feature>
<gene>
    <name evidence="2" type="ORF">FF38_01804</name>
</gene>
<evidence type="ECO:0000313" key="2">
    <source>
        <dbReference type="EMBL" id="KNC26344.1"/>
    </source>
</evidence>
<dbReference type="Proteomes" id="UP000037069">
    <property type="component" value="Unassembled WGS sequence"/>
</dbReference>
<keyword evidence="1" id="KW-0732">Signal</keyword>
<evidence type="ECO:0000313" key="3">
    <source>
        <dbReference type="Proteomes" id="UP000037069"/>
    </source>
</evidence>
<evidence type="ECO:0000256" key="1">
    <source>
        <dbReference type="SAM" id="SignalP"/>
    </source>
</evidence>
<dbReference type="EMBL" id="JRES01000994">
    <property type="protein sequence ID" value="KNC26344.1"/>
    <property type="molecule type" value="Genomic_DNA"/>
</dbReference>
<reference evidence="2 3" key="1">
    <citation type="journal article" date="2015" name="Nat. Commun.">
        <title>Lucilia cuprina genome unlocks parasitic fly biology to underpin future interventions.</title>
        <authorList>
            <person name="Anstead C.A."/>
            <person name="Korhonen P.K."/>
            <person name="Young N.D."/>
            <person name="Hall R.S."/>
            <person name="Jex A.R."/>
            <person name="Murali S.C."/>
            <person name="Hughes D.S."/>
            <person name="Lee S.F."/>
            <person name="Perry T."/>
            <person name="Stroehlein A.J."/>
            <person name="Ansell B.R."/>
            <person name="Breugelmans B."/>
            <person name="Hofmann A."/>
            <person name="Qu J."/>
            <person name="Dugan S."/>
            <person name="Lee S.L."/>
            <person name="Chao H."/>
            <person name="Dinh H."/>
            <person name="Han Y."/>
            <person name="Doddapaneni H.V."/>
            <person name="Worley K.C."/>
            <person name="Muzny D.M."/>
            <person name="Ioannidis P."/>
            <person name="Waterhouse R.M."/>
            <person name="Zdobnov E.M."/>
            <person name="James P.J."/>
            <person name="Bagnall N.H."/>
            <person name="Kotze A.C."/>
            <person name="Gibbs R.A."/>
            <person name="Richards S."/>
            <person name="Batterham P."/>
            <person name="Gasser R.B."/>
        </authorList>
    </citation>
    <scope>NUCLEOTIDE SEQUENCE [LARGE SCALE GENOMIC DNA]</scope>
    <source>
        <strain evidence="2 3">LS</strain>
        <tissue evidence="2">Full body</tissue>
    </source>
</reference>
<keyword evidence="3" id="KW-1185">Reference proteome</keyword>